<proteinExistence type="predicted"/>
<evidence type="ECO:0000313" key="2">
    <source>
        <dbReference type="EMBL" id="CAA7258753.1"/>
    </source>
</evidence>
<dbReference type="EMBL" id="CACVBS010000002">
    <property type="protein sequence ID" value="CAA7258753.1"/>
    <property type="molecule type" value="Genomic_DNA"/>
</dbReference>
<evidence type="ECO:0000256" key="1">
    <source>
        <dbReference type="SAM" id="MobiDB-lite"/>
    </source>
</evidence>
<dbReference type="Proteomes" id="UP000467700">
    <property type="component" value="Unassembled WGS sequence"/>
</dbReference>
<evidence type="ECO:0000313" key="3">
    <source>
        <dbReference type="Proteomes" id="UP000467700"/>
    </source>
</evidence>
<reference evidence="2 3" key="1">
    <citation type="submission" date="2020-01" db="EMBL/GenBank/DDBJ databases">
        <authorList>
            <person name="Gupta K D."/>
        </authorList>
    </citation>
    <scope>NUCLEOTIDE SEQUENCE [LARGE SCALE GENOMIC DNA]</scope>
</reference>
<protein>
    <submittedName>
        <fullName evidence="2">Uncharacterized protein</fullName>
    </submittedName>
</protein>
<gene>
    <name evidence="2" type="ORF">AAE3_LOCUS881</name>
</gene>
<dbReference type="AlphaFoldDB" id="A0A8S0VSV0"/>
<keyword evidence="3" id="KW-1185">Reference proteome</keyword>
<feature type="region of interest" description="Disordered" evidence="1">
    <location>
        <begin position="1"/>
        <end position="23"/>
    </location>
</feature>
<sequence>MLTGSFSHHAGGENVVKPNQTTSTKCDLSKARNHFAVASEAANASGGGEEYLLTFNVKVWRSCEASNGPLSQKLNFLAKFEKSQAQLTRSSGGKEGRVNISDGPEGVQRAALQGQGEQRVTEILHNREALTALADI</sequence>
<accession>A0A8S0VSV0</accession>
<organism evidence="2 3">
    <name type="scientific">Cyclocybe aegerita</name>
    <name type="common">Black poplar mushroom</name>
    <name type="synonym">Agrocybe aegerita</name>
    <dbReference type="NCBI Taxonomy" id="1973307"/>
    <lineage>
        <taxon>Eukaryota</taxon>
        <taxon>Fungi</taxon>
        <taxon>Dikarya</taxon>
        <taxon>Basidiomycota</taxon>
        <taxon>Agaricomycotina</taxon>
        <taxon>Agaricomycetes</taxon>
        <taxon>Agaricomycetidae</taxon>
        <taxon>Agaricales</taxon>
        <taxon>Agaricineae</taxon>
        <taxon>Bolbitiaceae</taxon>
        <taxon>Cyclocybe</taxon>
    </lineage>
</organism>
<name>A0A8S0VSV0_CYCAE</name>
<comment type="caution">
    <text evidence="2">The sequence shown here is derived from an EMBL/GenBank/DDBJ whole genome shotgun (WGS) entry which is preliminary data.</text>
</comment>